<evidence type="ECO:0000256" key="3">
    <source>
        <dbReference type="ARBA" id="ARBA00012083"/>
    </source>
</evidence>
<evidence type="ECO:0000256" key="6">
    <source>
        <dbReference type="PIRSR" id="PIRSR016020-1"/>
    </source>
</evidence>
<dbReference type="InterPro" id="IPR014718">
    <property type="entry name" value="GH-type_carb-bd"/>
</dbReference>
<dbReference type="PIRSF" id="PIRSF016020">
    <property type="entry name" value="PHexose_mutarotase"/>
    <property type="match status" value="1"/>
</dbReference>
<evidence type="ECO:0000256" key="7">
    <source>
        <dbReference type="PIRSR" id="PIRSR016020-2"/>
    </source>
</evidence>
<dbReference type="GO" id="GO:0005975">
    <property type="term" value="P:carbohydrate metabolic process"/>
    <property type="evidence" value="ECO:0007669"/>
    <property type="project" value="InterPro"/>
</dbReference>
<keyword evidence="4 5" id="KW-0413">Isomerase</keyword>
<evidence type="ECO:0000256" key="4">
    <source>
        <dbReference type="ARBA" id="ARBA00023235"/>
    </source>
</evidence>
<feature type="binding site" evidence="7">
    <location>
        <position position="83"/>
    </location>
    <ligand>
        <name>substrate</name>
    </ligand>
</feature>
<comment type="similarity">
    <text evidence="2 5">Belongs to the glucose-6-phosphate 1-epimerase family.</text>
</comment>
<comment type="caution">
    <text evidence="8">The sequence shown here is derived from an EMBL/GenBank/DDBJ whole genome shotgun (WGS) entry which is preliminary data.</text>
</comment>
<dbReference type="EMBL" id="JANBPU010000076">
    <property type="protein sequence ID" value="KAJ1917275.1"/>
    <property type="molecule type" value="Genomic_DNA"/>
</dbReference>
<dbReference type="PANTHER" id="PTHR11122:SF13">
    <property type="entry name" value="GLUCOSE-6-PHOSPHATE 1-EPIMERASE"/>
    <property type="match status" value="1"/>
</dbReference>
<feature type="binding site" evidence="7">
    <location>
        <position position="61"/>
    </location>
    <ligand>
        <name>substrate</name>
    </ligand>
</feature>
<gene>
    <name evidence="8" type="ORF">H4219_003306</name>
</gene>
<feature type="binding site" evidence="7">
    <location>
        <position position="78"/>
    </location>
    <ligand>
        <name>substrate</name>
    </ligand>
</feature>
<name>A0A9W7ZVZ2_9FUNG</name>
<evidence type="ECO:0000313" key="8">
    <source>
        <dbReference type="EMBL" id="KAJ1917275.1"/>
    </source>
</evidence>
<feature type="active site" evidence="6">
    <location>
        <position position="260"/>
    </location>
</feature>
<dbReference type="InterPro" id="IPR008183">
    <property type="entry name" value="Aldose_1/G6P_1-epimerase"/>
</dbReference>
<dbReference type="GO" id="GO:0047938">
    <property type="term" value="F:glucose-6-phosphate 1-epimerase activity"/>
    <property type="evidence" value="ECO:0007669"/>
    <property type="project" value="UniProtKB-UniRule"/>
</dbReference>
<evidence type="ECO:0000256" key="1">
    <source>
        <dbReference type="ARBA" id="ARBA00001096"/>
    </source>
</evidence>
<evidence type="ECO:0000256" key="2">
    <source>
        <dbReference type="ARBA" id="ARBA00005866"/>
    </source>
</evidence>
<dbReference type="OrthoDB" id="1659429at2759"/>
<dbReference type="AlphaFoldDB" id="A0A9W7ZVZ2"/>
<reference evidence="8" key="1">
    <citation type="submission" date="2022-07" db="EMBL/GenBank/DDBJ databases">
        <title>Phylogenomic reconstructions and comparative analyses of Kickxellomycotina fungi.</title>
        <authorList>
            <person name="Reynolds N.K."/>
            <person name="Stajich J.E."/>
            <person name="Barry K."/>
            <person name="Grigoriev I.V."/>
            <person name="Crous P."/>
            <person name="Smith M.E."/>
        </authorList>
    </citation>
    <scope>NUCLEOTIDE SEQUENCE</scope>
    <source>
        <strain evidence="8">NBRC 100468</strain>
    </source>
</reference>
<comment type="catalytic activity">
    <reaction evidence="1">
        <text>alpha-D-glucose 6-phosphate = beta-D-glucose 6-phosphate</text>
        <dbReference type="Rhea" id="RHEA:16249"/>
        <dbReference type="ChEBI" id="CHEBI:58225"/>
        <dbReference type="ChEBI" id="CHEBI:58247"/>
        <dbReference type="EC" id="5.1.3.15"/>
    </reaction>
</comment>
<keyword evidence="9" id="KW-1185">Reference proteome</keyword>
<comment type="function">
    <text evidence="5">Catalyzes the interconversion between the alpha and beta anomers from at least three hexose 6-phosphate sugars (Glc6P, Gal6P, and Man6P).</text>
</comment>
<dbReference type="GO" id="GO:0005737">
    <property type="term" value="C:cytoplasm"/>
    <property type="evidence" value="ECO:0007669"/>
    <property type="project" value="TreeGrafter"/>
</dbReference>
<sequence>MAIELYKNDGDEVYKVKLTAPNDAECVIYTYGATVTSWKVQGKELLFVSKLAKLDGTKAIRGGIPIVFPQFGPGKLPQHGFARNTNWKVVDQDNKTGDMATVHFELTDSEATRASEWPYRFRLLYKVTLTGTTLSTIIEYENLDSSAFDFTTLMHTYFRTSDVAGVKVKGLDGIKYVDKILGQSDVVETRKDVIVDKNEDRVYVDVPGEVLVDGVGSEDGRVIVKRFNYKDIVFWNPWEEKAKEMSDFGDDEYKEMVCVEAGSVAKPVSLEPGSKWVGGQLLRLAPKA</sequence>
<dbReference type="EC" id="5.1.3.15" evidence="3 5"/>
<evidence type="ECO:0000256" key="5">
    <source>
        <dbReference type="PIRNR" id="PIRNR016020"/>
    </source>
</evidence>
<dbReference type="CDD" id="cd09020">
    <property type="entry name" value="D-hex-6-P-epi_like"/>
    <property type="match status" value="1"/>
</dbReference>
<dbReference type="SUPFAM" id="SSF74650">
    <property type="entry name" value="Galactose mutarotase-like"/>
    <property type="match status" value="1"/>
</dbReference>
<dbReference type="PANTHER" id="PTHR11122">
    <property type="entry name" value="APOSPORY-ASSOCIATED PROTEIN C-RELATED"/>
    <property type="match status" value="1"/>
</dbReference>
<proteinExistence type="inferred from homology"/>
<dbReference type="Pfam" id="PF01263">
    <property type="entry name" value="Aldose_epim"/>
    <property type="match status" value="1"/>
</dbReference>
<protein>
    <recommendedName>
        <fullName evidence="3 5">Glucose-6-phosphate 1-epimerase</fullName>
        <ecNumber evidence="3 5">5.1.3.15</ecNumber>
    </recommendedName>
</protein>
<dbReference type="Gene3D" id="2.70.98.10">
    <property type="match status" value="1"/>
</dbReference>
<dbReference type="GO" id="GO:0030246">
    <property type="term" value="F:carbohydrate binding"/>
    <property type="evidence" value="ECO:0007669"/>
    <property type="project" value="UniProtKB-UniRule"/>
</dbReference>
<dbReference type="InterPro" id="IPR025532">
    <property type="entry name" value="G6P_1-epimerase"/>
</dbReference>
<dbReference type="InterPro" id="IPR011013">
    <property type="entry name" value="Gal_mutarotase_sf_dom"/>
</dbReference>
<dbReference type="Proteomes" id="UP001150538">
    <property type="component" value="Unassembled WGS sequence"/>
</dbReference>
<evidence type="ECO:0000313" key="9">
    <source>
        <dbReference type="Proteomes" id="UP001150538"/>
    </source>
</evidence>
<feature type="active site" evidence="6">
    <location>
        <position position="155"/>
    </location>
</feature>
<organism evidence="8 9">
    <name type="scientific">Mycoemilia scoparia</name>
    <dbReference type="NCBI Taxonomy" id="417184"/>
    <lineage>
        <taxon>Eukaryota</taxon>
        <taxon>Fungi</taxon>
        <taxon>Fungi incertae sedis</taxon>
        <taxon>Zoopagomycota</taxon>
        <taxon>Kickxellomycotina</taxon>
        <taxon>Kickxellomycetes</taxon>
        <taxon>Kickxellales</taxon>
        <taxon>Kickxellaceae</taxon>
        <taxon>Mycoemilia</taxon>
    </lineage>
</organism>
<accession>A0A9W7ZVZ2</accession>